<gene>
    <name evidence="2" type="ORF">CNECB9_5470004</name>
</gene>
<sequence length="402" mass="43179">MPVHLDAVPAAAAMPPPIRRGVWLLLLGGTVGVGAALTLVTWPKDAPASGGWFWTCLLAFPVLAWMILLGLRLYIQDLQINYARDRNRRRKERLLTETQRGQRSIAVMASAYETAMGKEDLGEILANGGDGMQSILPVDGGEPVRYSVLPEVVRTEKGDVASLTALFRRILERMAPQLHTMPRGVPVHVRLQASAGSDLANVEQAWRDASAEYLLATTSLQLVEANSGLLLLDQWLDVQEAGRDAFLVFAFQIRVAPLNHTGEAVAALLLTRNAKRWEIPPLASLHRPVSFSQGDLSARLADAILWGKHAADQIGGLWTGGMDVASLNAVTAAASQAKVGSAIAEGLAHFDVDTSLGQTGLAAGWLAAAAAAERCHKEERQQLVAVSENGHQRMLVVAPAET</sequence>
<feature type="transmembrane region" description="Helical" evidence="1">
    <location>
        <begin position="52"/>
        <end position="75"/>
    </location>
</feature>
<name>A0A1K0IQZ2_CUPNE</name>
<evidence type="ECO:0000313" key="2">
    <source>
        <dbReference type="EMBL" id="SCU98344.1"/>
    </source>
</evidence>
<accession>A0A1K0IQZ2</accession>
<proteinExistence type="predicted"/>
<dbReference type="AlphaFoldDB" id="A0A1K0IQZ2"/>
<feature type="transmembrane region" description="Helical" evidence="1">
    <location>
        <begin position="21"/>
        <end position="40"/>
    </location>
</feature>
<keyword evidence="1" id="KW-1133">Transmembrane helix</keyword>
<evidence type="ECO:0000256" key="1">
    <source>
        <dbReference type="SAM" id="Phobius"/>
    </source>
</evidence>
<protein>
    <submittedName>
        <fullName evidence="2">Uncharacterized protein</fullName>
    </submittedName>
</protein>
<organism evidence="2">
    <name type="scientific">Cupriavidus necator</name>
    <name type="common">Alcaligenes eutrophus</name>
    <name type="synonym">Ralstonia eutropha</name>
    <dbReference type="NCBI Taxonomy" id="106590"/>
    <lineage>
        <taxon>Bacteria</taxon>
        <taxon>Pseudomonadati</taxon>
        <taxon>Pseudomonadota</taxon>
        <taxon>Betaproteobacteria</taxon>
        <taxon>Burkholderiales</taxon>
        <taxon>Burkholderiaceae</taxon>
        <taxon>Cupriavidus</taxon>
    </lineage>
</organism>
<dbReference type="EMBL" id="FMSH01000498">
    <property type="protein sequence ID" value="SCU98344.1"/>
    <property type="molecule type" value="Genomic_DNA"/>
</dbReference>
<reference evidence="2" key="1">
    <citation type="submission" date="2016-09" db="EMBL/GenBank/DDBJ databases">
        <authorList>
            <person name="Capua I."/>
            <person name="De Benedictis P."/>
            <person name="Joannis T."/>
            <person name="Lombin L.H."/>
            <person name="Cattoli G."/>
        </authorList>
    </citation>
    <scope>NUCLEOTIDE SEQUENCE</scope>
    <source>
        <strain evidence="2">B9</strain>
    </source>
</reference>
<keyword evidence="1" id="KW-0812">Transmembrane</keyword>
<keyword evidence="1" id="KW-0472">Membrane</keyword>